<organism evidence="1 2">
    <name type="scientific">Striga asiatica</name>
    <name type="common">Asiatic witchweed</name>
    <name type="synonym">Buchnera asiatica</name>
    <dbReference type="NCBI Taxonomy" id="4170"/>
    <lineage>
        <taxon>Eukaryota</taxon>
        <taxon>Viridiplantae</taxon>
        <taxon>Streptophyta</taxon>
        <taxon>Embryophyta</taxon>
        <taxon>Tracheophyta</taxon>
        <taxon>Spermatophyta</taxon>
        <taxon>Magnoliopsida</taxon>
        <taxon>eudicotyledons</taxon>
        <taxon>Gunneridae</taxon>
        <taxon>Pentapetalae</taxon>
        <taxon>asterids</taxon>
        <taxon>lamiids</taxon>
        <taxon>Lamiales</taxon>
        <taxon>Orobanchaceae</taxon>
        <taxon>Buchnereae</taxon>
        <taxon>Striga</taxon>
    </lineage>
</organism>
<evidence type="ECO:0000313" key="2">
    <source>
        <dbReference type="Proteomes" id="UP000325081"/>
    </source>
</evidence>
<name>A0A5A7QYA9_STRAF</name>
<reference evidence="2" key="1">
    <citation type="journal article" date="2019" name="Curr. Biol.">
        <title>Genome Sequence of Striga asiatica Provides Insight into the Evolution of Plant Parasitism.</title>
        <authorList>
            <person name="Yoshida S."/>
            <person name="Kim S."/>
            <person name="Wafula E.K."/>
            <person name="Tanskanen J."/>
            <person name="Kim Y.M."/>
            <person name="Honaas L."/>
            <person name="Yang Z."/>
            <person name="Spallek T."/>
            <person name="Conn C.E."/>
            <person name="Ichihashi Y."/>
            <person name="Cheong K."/>
            <person name="Cui S."/>
            <person name="Der J.P."/>
            <person name="Gundlach H."/>
            <person name="Jiao Y."/>
            <person name="Hori C."/>
            <person name="Ishida J.K."/>
            <person name="Kasahara H."/>
            <person name="Kiba T."/>
            <person name="Kim M.S."/>
            <person name="Koo N."/>
            <person name="Laohavisit A."/>
            <person name="Lee Y.H."/>
            <person name="Lumba S."/>
            <person name="McCourt P."/>
            <person name="Mortimer J.C."/>
            <person name="Mutuku J.M."/>
            <person name="Nomura T."/>
            <person name="Sasaki-Sekimoto Y."/>
            <person name="Seto Y."/>
            <person name="Wang Y."/>
            <person name="Wakatake T."/>
            <person name="Sakakibara H."/>
            <person name="Demura T."/>
            <person name="Yamaguchi S."/>
            <person name="Yoneyama K."/>
            <person name="Manabe R.I."/>
            <person name="Nelson D.C."/>
            <person name="Schulman A.H."/>
            <person name="Timko M.P."/>
            <person name="dePamphilis C.W."/>
            <person name="Choi D."/>
            <person name="Shirasu K."/>
        </authorList>
    </citation>
    <scope>NUCLEOTIDE SEQUENCE [LARGE SCALE GENOMIC DNA]</scope>
    <source>
        <strain evidence="2">cv. UVA1</strain>
    </source>
</reference>
<sequence>MDAPPWRRRCTADENCGRASAVCYELNLLVHENTELTLDERYYYGNTMEADHRGATIRRNREVTPGRHQAKRVPIEKLRLPQRGNDLRCWKFLKKKARSQLVARLARSRYRGLEADLGFVARCKMAMIIDCSVPALMIFFCLGA</sequence>
<protein>
    <submittedName>
        <fullName evidence="1">DNA modification protein Mom</fullName>
    </submittedName>
</protein>
<proteinExistence type="predicted"/>
<evidence type="ECO:0000313" key="1">
    <source>
        <dbReference type="EMBL" id="GER50028.1"/>
    </source>
</evidence>
<keyword evidence="2" id="KW-1185">Reference proteome</keyword>
<gene>
    <name evidence="1" type="ORF">STAS_27296</name>
</gene>
<dbReference type="AlphaFoldDB" id="A0A5A7QYA9"/>
<accession>A0A5A7QYA9</accession>
<comment type="caution">
    <text evidence="1">The sequence shown here is derived from an EMBL/GenBank/DDBJ whole genome shotgun (WGS) entry which is preliminary data.</text>
</comment>
<dbReference type="Proteomes" id="UP000325081">
    <property type="component" value="Unassembled WGS sequence"/>
</dbReference>
<dbReference type="EMBL" id="BKCP01008959">
    <property type="protein sequence ID" value="GER50028.1"/>
    <property type="molecule type" value="Genomic_DNA"/>
</dbReference>